<reference evidence="1 2" key="1">
    <citation type="submission" date="2019-06" db="EMBL/GenBank/DDBJ databases">
        <title>Genome of Methylobacterium sp. 17Sr1-39.</title>
        <authorList>
            <person name="Seo T."/>
        </authorList>
    </citation>
    <scope>NUCLEOTIDE SEQUENCE [LARGE SCALE GENOMIC DNA]</scope>
    <source>
        <strain evidence="1 2">17Sr1-39</strain>
    </source>
</reference>
<organism evidence="1 2">
    <name type="scientific">Methylobacterium terricola</name>
    <dbReference type="NCBI Taxonomy" id="2583531"/>
    <lineage>
        <taxon>Bacteria</taxon>
        <taxon>Pseudomonadati</taxon>
        <taxon>Pseudomonadota</taxon>
        <taxon>Alphaproteobacteria</taxon>
        <taxon>Hyphomicrobiales</taxon>
        <taxon>Methylobacteriaceae</taxon>
        <taxon>Methylobacterium</taxon>
    </lineage>
</organism>
<name>A0A5C4L6D3_9HYPH</name>
<sequence length="89" mass="9481">MPVHTDDAASGKAKAITLHGVRGGEDGYPVQLCRDEDTGRFVVRAINEGGFSCVDVDFFDLLERVGKLTLGAIDARAINRTLGSSPDFA</sequence>
<gene>
    <name evidence="1" type="ORF">FF100_32605</name>
</gene>
<dbReference type="AlphaFoldDB" id="A0A5C4L6D3"/>
<keyword evidence="2" id="KW-1185">Reference proteome</keyword>
<protein>
    <submittedName>
        <fullName evidence="1">Uncharacterized protein</fullName>
    </submittedName>
</protein>
<comment type="caution">
    <text evidence="1">The sequence shown here is derived from an EMBL/GenBank/DDBJ whole genome shotgun (WGS) entry which is preliminary data.</text>
</comment>
<dbReference type="Proteomes" id="UP000305267">
    <property type="component" value="Unassembled WGS sequence"/>
</dbReference>
<evidence type="ECO:0000313" key="2">
    <source>
        <dbReference type="Proteomes" id="UP000305267"/>
    </source>
</evidence>
<dbReference type="RefSeq" id="WP_139040190.1">
    <property type="nucleotide sequence ID" value="NZ_VDDA01000036.1"/>
</dbReference>
<evidence type="ECO:0000313" key="1">
    <source>
        <dbReference type="EMBL" id="TNC07340.1"/>
    </source>
</evidence>
<accession>A0A5C4L6D3</accession>
<dbReference type="EMBL" id="VDDA01000036">
    <property type="protein sequence ID" value="TNC07340.1"/>
    <property type="molecule type" value="Genomic_DNA"/>
</dbReference>
<proteinExistence type="predicted"/>